<reference evidence="2 3" key="1">
    <citation type="submission" date="2023-07" db="EMBL/GenBank/DDBJ databases">
        <title>Genomic Encyclopedia of Type Strains, Phase IV (KMG-IV): sequencing the most valuable type-strain genomes for metagenomic binning, comparative biology and taxonomic classification.</title>
        <authorList>
            <person name="Goeker M."/>
        </authorList>
    </citation>
    <scope>NUCLEOTIDE SEQUENCE [LARGE SCALE GENOMIC DNA]</scope>
    <source>
        <strain evidence="2 3">DSM 11549</strain>
    </source>
</reference>
<accession>A0ABU0C0Z0</accession>
<protein>
    <submittedName>
        <fullName evidence="2">Membrane-anchored protein</fullName>
    </submittedName>
</protein>
<keyword evidence="1" id="KW-0812">Transmembrane</keyword>
<organism evidence="2 3">
    <name type="scientific">Rhodopseudomonas julia</name>
    <dbReference type="NCBI Taxonomy" id="200617"/>
    <lineage>
        <taxon>Bacteria</taxon>
        <taxon>Pseudomonadati</taxon>
        <taxon>Pseudomonadota</taxon>
        <taxon>Alphaproteobacteria</taxon>
        <taxon>Hyphomicrobiales</taxon>
        <taxon>Nitrobacteraceae</taxon>
        <taxon>Rhodopseudomonas</taxon>
    </lineage>
</organism>
<dbReference type="Pfam" id="PF11902">
    <property type="entry name" value="DUF3422"/>
    <property type="match status" value="1"/>
</dbReference>
<evidence type="ECO:0000313" key="2">
    <source>
        <dbReference type="EMBL" id="MDQ0324191.1"/>
    </source>
</evidence>
<keyword evidence="3" id="KW-1185">Reference proteome</keyword>
<sequence>MNPHPFPEHPQREYLIRELHARPSEPMRAPLRISQFAALSGEKSLEADREHLARLCARLGGSAPSSDAKHHTAEFGGLTVKWERHTEFCSYTFFRRAHFTRPFEDTIIEELPRDWLADVPGEVLSAVHLAIIPKEVEMPSTEEISLRHFNGNPLIGNSVAGGKALVWADFRLHSDHFTRILIQDKGLEERHAGRTVQRLVELNTYRALALLALPIAQEATPRLRSVDEALADISARMADRADKTSDADLLRHLSQLSAEIESVAARTSYRFGASRAYYQLVKQRLRDLRLERMDEVLTIDGFLDRRMGPAMATCESAEERQEALAQRAARVGSLLRARVEVELEEQNRDLLKNMDERARVQLKLQETVEGLSVVAISYYAIGLVGYIFKAAESAGTPINVGLATGLAVPFVAGLVWYGVRRARRAAAKKHPDETTT</sequence>
<dbReference type="RefSeq" id="WP_307152506.1">
    <property type="nucleotide sequence ID" value="NZ_JAUSUK010000001.1"/>
</dbReference>
<dbReference type="EMBL" id="JAUSUK010000001">
    <property type="protein sequence ID" value="MDQ0324191.1"/>
    <property type="molecule type" value="Genomic_DNA"/>
</dbReference>
<keyword evidence="1" id="KW-0472">Membrane</keyword>
<name>A0ABU0C0Z0_9BRAD</name>
<dbReference type="InterPro" id="IPR021830">
    <property type="entry name" value="DUF3422"/>
</dbReference>
<evidence type="ECO:0000313" key="3">
    <source>
        <dbReference type="Proteomes" id="UP001230253"/>
    </source>
</evidence>
<evidence type="ECO:0000256" key="1">
    <source>
        <dbReference type="SAM" id="Phobius"/>
    </source>
</evidence>
<keyword evidence="1" id="KW-1133">Transmembrane helix</keyword>
<dbReference type="Proteomes" id="UP001230253">
    <property type="component" value="Unassembled WGS sequence"/>
</dbReference>
<comment type="caution">
    <text evidence="2">The sequence shown here is derived from an EMBL/GenBank/DDBJ whole genome shotgun (WGS) entry which is preliminary data.</text>
</comment>
<gene>
    <name evidence="2" type="ORF">J2R99_000040</name>
</gene>
<proteinExistence type="predicted"/>
<feature type="transmembrane region" description="Helical" evidence="1">
    <location>
        <begin position="400"/>
        <end position="419"/>
    </location>
</feature>